<dbReference type="InterPro" id="IPR036736">
    <property type="entry name" value="ACP-like_sf"/>
</dbReference>
<dbReference type="STRING" id="1220554.GCA_001552135_03826"/>
<dbReference type="Gene3D" id="1.10.1200.10">
    <property type="entry name" value="ACP-like"/>
    <property type="match status" value="1"/>
</dbReference>
<evidence type="ECO:0000313" key="1">
    <source>
        <dbReference type="EMBL" id="TYB38425.1"/>
    </source>
</evidence>
<name>A0A5D0N2T6_9ACTN</name>
<proteinExistence type="predicted"/>
<dbReference type="Proteomes" id="UP000323380">
    <property type="component" value="Unassembled WGS sequence"/>
</dbReference>
<dbReference type="EMBL" id="VSFG01000016">
    <property type="protein sequence ID" value="TYB38425.1"/>
    <property type="molecule type" value="Genomic_DNA"/>
</dbReference>
<dbReference type="RefSeq" id="WP_067893002.1">
    <property type="nucleotide sequence ID" value="NZ_VSFG01000016.1"/>
</dbReference>
<reference evidence="1 2" key="1">
    <citation type="submission" date="2019-08" db="EMBL/GenBank/DDBJ databases">
        <title>Actinomadura sp. nov. CYP1-5 isolated from mountain soil.</title>
        <authorList>
            <person name="Songsumanus A."/>
            <person name="Kuncharoen N."/>
            <person name="Kudo T."/>
            <person name="Yuki M."/>
            <person name="Igarashi Y."/>
            <person name="Tanasupawat S."/>
        </authorList>
    </citation>
    <scope>NUCLEOTIDE SEQUENCE [LARGE SCALE GENOMIC DNA]</scope>
    <source>
        <strain evidence="1 2">JCM 14158</strain>
    </source>
</reference>
<comment type="caution">
    <text evidence="1">The sequence shown here is derived from an EMBL/GenBank/DDBJ whole genome shotgun (WGS) entry which is preliminary data.</text>
</comment>
<accession>A0A5D0N2T6</accession>
<keyword evidence="2" id="KW-1185">Reference proteome</keyword>
<protein>
    <submittedName>
        <fullName evidence="1">Acyl carrier protein</fullName>
    </submittedName>
</protein>
<dbReference type="AlphaFoldDB" id="A0A5D0N2T6"/>
<dbReference type="SUPFAM" id="SSF47336">
    <property type="entry name" value="ACP-like"/>
    <property type="match status" value="1"/>
</dbReference>
<sequence length="103" mass="10556">MNPPADDVLAEVVRALTDVVGEGLPRGAEIGHGTALGDDLALESIELVALVDRLRARYGDRADLPGFIAGLDLDQIMNLTVGDVADHIAGRSAGAPADAGTAR</sequence>
<evidence type="ECO:0000313" key="2">
    <source>
        <dbReference type="Proteomes" id="UP000323380"/>
    </source>
</evidence>
<gene>
    <name evidence="1" type="ORF">FXF69_41550</name>
</gene>
<organism evidence="1 2">
    <name type="scientific">Actinomadura chibensis</name>
    <dbReference type="NCBI Taxonomy" id="392828"/>
    <lineage>
        <taxon>Bacteria</taxon>
        <taxon>Bacillati</taxon>
        <taxon>Actinomycetota</taxon>
        <taxon>Actinomycetes</taxon>
        <taxon>Streptosporangiales</taxon>
        <taxon>Thermomonosporaceae</taxon>
        <taxon>Actinomadura</taxon>
    </lineage>
</organism>